<dbReference type="EMBL" id="MT771343">
    <property type="protein sequence ID" value="QOC56025.1"/>
    <property type="molecule type" value="Genomic_DNA"/>
</dbReference>
<keyword evidence="2" id="KW-1185">Reference proteome</keyword>
<sequence>MVQWPIVIPSPARSFWDAADDTDKDAVTAMASHILWALTGEVFGVRDETVRPCFTPQTRGSTYYGAADPTPAWWPGVGVGNPGASGACGCRSGCQHVTEVDVWVPGPIVAVTRVVVDGVEVPASAYRVRSRRWLRRVDGQAWPQNPDLGAAEDEAGSFIIEYQRGILVPPEGQFAAGVLAVDLLRGVQGGECSLPSGITSISRQGLSMEVDPRAFFAEGLTGIEAVDEWIMAVNPYKSRRRARLSSPDRPRVDR</sequence>
<dbReference type="RefSeq" id="YP_010110067.1">
    <property type="nucleotide sequence ID" value="NC_055867.1"/>
</dbReference>
<proteinExistence type="predicted"/>
<evidence type="ECO:0000313" key="2">
    <source>
        <dbReference type="Proteomes" id="UP000516645"/>
    </source>
</evidence>
<protein>
    <submittedName>
        <fullName evidence="1">Head-to-tail adaptor</fullName>
    </submittedName>
</protein>
<organism evidence="1 2">
    <name type="scientific">Gordonia phage Clown</name>
    <dbReference type="NCBI Taxonomy" id="2759393"/>
    <lineage>
        <taxon>Viruses</taxon>
        <taxon>Duplodnaviria</taxon>
        <taxon>Heunggongvirae</taxon>
        <taxon>Uroviricota</taxon>
        <taxon>Caudoviricetes</taxon>
        <taxon>Stackebrandtviridae</taxon>
        <taxon>Frickvirinae</taxon>
        <taxon>Clownvirus</taxon>
        <taxon>Clownvirus clown</taxon>
    </lineage>
</organism>
<dbReference type="GeneID" id="65128357"/>
<accession>A0A7L7SU44</accession>
<reference evidence="1 2" key="1">
    <citation type="submission" date="2020-07" db="EMBL/GenBank/DDBJ databases">
        <authorList>
            <person name="Bortz R.L."/>
            <person name="Bai C."/>
            <person name="Brody A."/>
            <person name="Douse D."/>
            <person name="Feder N.M."/>
            <person name="Fischer E."/>
            <person name="Kim I."/>
            <person name="Kornbau S."/>
            <person name="Malek C.E."/>
            <person name="Menendez J.A."/>
            <person name="Moore R.J."/>
            <person name="Pinkovsky V.I."/>
            <person name="Raghavan D."/>
            <person name="Reznik A.S."/>
            <person name="Sciarra A.R."/>
            <person name="Starinsky S.F."/>
            <person name="Vaughan O."/>
            <person name="Walker S.E."/>
            <person name="Wiemann J."/>
            <person name="Butela K.A."/>
            <person name="Garlena R.A."/>
            <person name="Russell D.A."/>
            <person name="Pope W.H."/>
            <person name="Jacobs-Sera D."/>
            <person name="Hatfull G.F."/>
        </authorList>
    </citation>
    <scope>NUCLEOTIDE SEQUENCE [LARGE SCALE GENOMIC DNA]</scope>
</reference>
<dbReference type="KEGG" id="vg:65128357"/>
<dbReference type="Proteomes" id="UP000516645">
    <property type="component" value="Segment"/>
</dbReference>
<evidence type="ECO:0000313" key="1">
    <source>
        <dbReference type="EMBL" id="QOC56025.1"/>
    </source>
</evidence>
<gene>
    <name evidence="1" type="primary">27</name>
    <name evidence="1" type="ORF">SEA_CLOWN_27</name>
</gene>
<name>A0A7L7SU44_9CAUD</name>